<dbReference type="EMBL" id="REGN01000684">
    <property type="protein sequence ID" value="RNA40048.1"/>
    <property type="molecule type" value="Genomic_DNA"/>
</dbReference>
<organism evidence="1 2">
    <name type="scientific">Brachionus plicatilis</name>
    <name type="common">Marine rotifer</name>
    <name type="synonym">Brachionus muelleri</name>
    <dbReference type="NCBI Taxonomy" id="10195"/>
    <lineage>
        <taxon>Eukaryota</taxon>
        <taxon>Metazoa</taxon>
        <taxon>Spiralia</taxon>
        <taxon>Gnathifera</taxon>
        <taxon>Rotifera</taxon>
        <taxon>Eurotatoria</taxon>
        <taxon>Monogononta</taxon>
        <taxon>Pseudotrocha</taxon>
        <taxon>Ploima</taxon>
        <taxon>Brachionidae</taxon>
        <taxon>Brachionus</taxon>
    </lineage>
</organism>
<sequence length="75" mass="7959">MVQSPALKSILSMPSSLATSRRSLSNRHAALTFRMVLASHISRASTLSTWDASGSDDSLAACTSRSFSSLSTLIQ</sequence>
<dbReference type="Proteomes" id="UP000276133">
    <property type="component" value="Unassembled WGS sequence"/>
</dbReference>
<accession>A0A3M7SWT5</accession>
<evidence type="ECO:0000313" key="1">
    <source>
        <dbReference type="EMBL" id="RNA40048.1"/>
    </source>
</evidence>
<proteinExistence type="predicted"/>
<evidence type="ECO:0000313" key="2">
    <source>
        <dbReference type="Proteomes" id="UP000276133"/>
    </source>
</evidence>
<gene>
    <name evidence="1" type="ORF">BpHYR1_029019</name>
</gene>
<comment type="caution">
    <text evidence="1">The sequence shown here is derived from an EMBL/GenBank/DDBJ whole genome shotgun (WGS) entry which is preliminary data.</text>
</comment>
<protein>
    <submittedName>
        <fullName evidence="1">Uncharacterized protein</fullName>
    </submittedName>
</protein>
<keyword evidence="2" id="KW-1185">Reference proteome</keyword>
<name>A0A3M7SWT5_BRAPC</name>
<dbReference type="AlphaFoldDB" id="A0A3M7SWT5"/>
<reference evidence="1 2" key="1">
    <citation type="journal article" date="2018" name="Sci. Rep.">
        <title>Genomic signatures of local adaptation to the degree of environmental predictability in rotifers.</title>
        <authorList>
            <person name="Franch-Gras L."/>
            <person name="Hahn C."/>
            <person name="Garcia-Roger E.M."/>
            <person name="Carmona M.J."/>
            <person name="Serra M."/>
            <person name="Gomez A."/>
        </authorList>
    </citation>
    <scope>NUCLEOTIDE SEQUENCE [LARGE SCALE GENOMIC DNA]</scope>
    <source>
        <strain evidence="1">HYR1</strain>
    </source>
</reference>